<dbReference type="AlphaFoldDB" id="A0A1W1VXB5"/>
<evidence type="ECO:0000313" key="1">
    <source>
        <dbReference type="EMBL" id="SMB98029.1"/>
    </source>
</evidence>
<proteinExistence type="predicted"/>
<dbReference type="Proteomes" id="UP000192569">
    <property type="component" value="Chromosome I"/>
</dbReference>
<protein>
    <submittedName>
        <fullName evidence="1">Uncharacterized protein</fullName>
    </submittedName>
</protein>
<dbReference type="STRING" id="698762.SAMN00808754_2085"/>
<dbReference type="RefSeq" id="WP_084665656.1">
    <property type="nucleotide sequence ID" value="NZ_LT838272.1"/>
</dbReference>
<organism evidence="1 2">
    <name type="scientific">Thermanaeromonas toyohensis ToBE</name>
    <dbReference type="NCBI Taxonomy" id="698762"/>
    <lineage>
        <taxon>Bacteria</taxon>
        <taxon>Bacillati</taxon>
        <taxon>Bacillota</taxon>
        <taxon>Clostridia</taxon>
        <taxon>Neomoorellales</taxon>
        <taxon>Neomoorellaceae</taxon>
        <taxon>Thermanaeromonas</taxon>
    </lineage>
</organism>
<gene>
    <name evidence="1" type="ORF">SAMN00808754_2085</name>
</gene>
<accession>A0A1W1VXB5</accession>
<name>A0A1W1VXB5_9FIRM</name>
<dbReference type="OrthoDB" id="3404950at2"/>
<reference evidence="1 2" key="1">
    <citation type="submission" date="2017-04" db="EMBL/GenBank/DDBJ databases">
        <authorList>
            <person name="Afonso C.L."/>
            <person name="Miller P.J."/>
            <person name="Scott M.A."/>
            <person name="Spackman E."/>
            <person name="Goraichik I."/>
            <person name="Dimitrov K.M."/>
            <person name="Suarez D.L."/>
            <person name="Swayne D.E."/>
        </authorList>
    </citation>
    <scope>NUCLEOTIDE SEQUENCE [LARGE SCALE GENOMIC DNA]</scope>
    <source>
        <strain evidence="1 2">ToBE</strain>
    </source>
</reference>
<sequence>MNGKPVIYNYEVSPRYTEFRVDSVWGVVSSAGELEVYLCEDVFPLPNSIKVIPSTDPNTPPRQEQDPDYNQLSEINIRRVCHARVIIPIKVLPSIIEWLQSKVEEYKKMEPR</sequence>
<evidence type="ECO:0000313" key="2">
    <source>
        <dbReference type="Proteomes" id="UP000192569"/>
    </source>
</evidence>
<keyword evidence="2" id="KW-1185">Reference proteome</keyword>
<dbReference type="EMBL" id="LT838272">
    <property type="protein sequence ID" value="SMB98029.1"/>
    <property type="molecule type" value="Genomic_DNA"/>
</dbReference>